<accession>A0A4R2IGH4</accession>
<gene>
    <name evidence="2" type="ORF">EV148_101214</name>
</gene>
<dbReference type="OrthoDB" id="6023540at2"/>
<keyword evidence="3" id="KW-1185">Reference proteome</keyword>
<organism evidence="2 3">
    <name type="scientific">Dokdonella fugitiva</name>
    <dbReference type="NCBI Taxonomy" id="328517"/>
    <lineage>
        <taxon>Bacteria</taxon>
        <taxon>Pseudomonadati</taxon>
        <taxon>Pseudomonadota</taxon>
        <taxon>Gammaproteobacteria</taxon>
        <taxon>Lysobacterales</taxon>
        <taxon>Rhodanobacteraceae</taxon>
        <taxon>Dokdonella</taxon>
    </lineage>
</organism>
<dbReference type="Pfam" id="PF07638">
    <property type="entry name" value="Sigma70_ECF"/>
    <property type="match status" value="1"/>
</dbReference>
<dbReference type="NCBIfam" id="TIGR02999">
    <property type="entry name" value="Sig-70_X6"/>
    <property type="match status" value="1"/>
</dbReference>
<evidence type="ECO:0000313" key="2">
    <source>
        <dbReference type="EMBL" id="TCO42808.1"/>
    </source>
</evidence>
<dbReference type="Gene3D" id="1.10.10.10">
    <property type="entry name" value="Winged helix-like DNA-binding domain superfamily/Winged helix DNA-binding domain"/>
    <property type="match status" value="1"/>
</dbReference>
<protein>
    <submittedName>
        <fullName evidence="2">RNA polymerase sigma factor (TIGR02999 family)</fullName>
    </submittedName>
</protein>
<dbReference type="EMBL" id="SLWQ01000001">
    <property type="protein sequence ID" value="TCO42808.1"/>
    <property type="molecule type" value="Genomic_DNA"/>
</dbReference>
<proteinExistence type="predicted"/>
<dbReference type="RefSeq" id="WP_131992186.1">
    <property type="nucleotide sequence ID" value="NZ_SLWQ01000001.1"/>
</dbReference>
<reference evidence="2 3" key="1">
    <citation type="journal article" date="2015" name="Stand. Genomic Sci.">
        <title>Genomic Encyclopedia of Bacterial and Archaeal Type Strains, Phase III: the genomes of soil and plant-associated and newly described type strains.</title>
        <authorList>
            <person name="Whitman W.B."/>
            <person name="Woyke T."/>
            <person name="Klenk H.P."/>
            <person name="Zhou Y."/>
            <person name="Lilburn T.G."/>
            <person name="Beck B.J."/>
            <person name="De Vos P."/>
            <person name="Vandamme P."/>
            <person name="Eisen J.A."/>
            <person name="Garrity G."/>
            <person name="Hugenholtz P."/>
            <person name="Kyrpides N.C."/>
        </authorList>
    </citation>
    <scope>NUCLEOTIDE SEQUENCE [LARGE SCALE GENOMIC DNA]</scope>
    <source>
        <strain evidence="2 3">A3</strain>
    </source>
</reference>
<dbReference type="AlphaFoldDB" id="A0A4R2IGH4"/>
<sequence length="185" mass="19984">MEAGDAEAIDRLLAGWTGKAGAAALDAAMPLVYLELKSIATRALRSHAPGAALQTTALVHETYLKLRERDAVWNVGRHALVAMAAQAMRRILVDDARRRDALKRQPPLAFDGIADAGTIPDVLELDALLDELATLSARQAQVVELKCFAGMSIDDIAGHLGVARVTVVRDWRIARAWLAQRMAGE</sequence>
<comment type="caution">
    <text evidence="2">The sequence shown here is derived from an EMBL/GenBank/DDBJ whole genome shotgun (WGS) entry which is preliminary data.</text>
</comment>
<dbReference type="InterPro" id="IPR011517">
    <property type="entry name" value="RNA_pol_sigma70_ECF-like"/>
</dbReference>
<feature type="domain" description="RNA polymerase sigma-70 ECF-like HTH" evidence="1">
    <location>
        <begin position="22"/>
        <end position="182"/>
    </location>
</feature>
<name>A0A4R2IGH4_9GAMM</name>
<dbReference type="InterPro" id="IPR013324">
    <property type="entry name" value="RNA_pol_sigma_r3/r4-like"/>
</dbReference>
<evidence type="ECO:0000259" key="1">
    <source>
        <dbReference type="Pfam" id="PF07638"/>
    </source>
</evidence>
<dbReference type="SUPFAM" id="SSF88659">
    <property type="entry name" value="Sigma3 and sigma4 domains of RNA polymerase sigma factors"/>
    <property type="match status" value="1"/>
</dbReference>
<dbReference type="Proteomes" id="UP000294862">
    <property type="component" value="Unassembled WGS sequence"/>
</dbReference>
<dbReference type="InterPro" id="IPR053812">
    <property type="entry name" value="HTH_Sigma70_ECF-like"/>
</dbReference>
<evidence type="ECO:0000313" key="3">
    <source>
        <dbReference type="Proteomes" id="UP000294862"/>
    </source>
</evidence>
<dbReference type="InterPro" id="IPR036388">
    <property type="entry name" value="WH-like_DNA-bd_sf"/>
</dbReference>